<evidence type="ECO:0000256" key="6">
    <source>
        <dbReference type="ARBA" id="ARBA00022777"/>
    </source>
</evidence>
<evidence type="ECO:0000313" key="12">
    <source>
        <dbReference type="Proteomes" id="UP001501459"/>
    </source>
</evidence>
<feature type="site" description="Transition state stabilizer" evidence="9">
    <location>
        <position position="7"/>
    </location>
</feature>
<evidence type="ECO:0000256" key="8">
    <source>
        <dbReference type="ARBA" id="ARBA00048141"/>
    </source>
</evidence>
<accession>A0ABP3IUM3</accession>
<dbReference type="InterPro" id="IPR004662">
    <property type="entry name" value="AcgluKinase_fam"/>
</dbReference>
<feature type="binding site" evidence="9">
    <location>
        <position position="155"/>
    </location>
    <ligand>
        <name>substrate</name>
    </ligand>
</feature>
<evidence type="ECO:0000256" key="3">
    <source>
        <dbReference type="ARBA" id="ARBA00022605"/>
    </source>
</evidence>
<keyword evidence="12" id="KW-1185">Reference proteome</keyword>
<keyword evidence="2 9" id="KW-0055">Arginine biosynthesis</keyword>
<comment type="similarity">
    <text evidence="9">Belongs to the acetylglutamate kinase family. ArgB subfamily.</text>
</comment>
<dbReference type="RefSeq" id="WP_343750390.1">
    <property type="nucleotide sequence ID" value="NZ_BAAADM010000002.1"/>
</dbReference>
<gene>
    <name evidence="9 11" type="primary">argB</name>
    <name evidence="11" type="ORF">GCM10008983_00490</name>
</gene>
<feature type="binding site" evidence="9">
    <location>
        <position position="62"/>
    </location>
    <ligand>
        <name>substrate</name>
    </ligand>
</feature>
<evidence type="ECO:0000256" key="5">
    <source>
        <dbReference type="ARBA" id="ARBA00022741"/>
    </source>
</evidence>
<evidence type="ECO:0000259" key="10">
    <source>
        <dbReference type="Pfam" id="PF00696"/>
    </source>
</evidence>
<keyword evidence="7 9" id="KW-0067">ATP-binding</keyword>
<dbReference type="EC" id="2.7.2.8" evidence="9"/>
<dbReference type="HAMAP" id="MF_00082">
    <property type="entry name" value="ArgB"/>
    <property type="match status" value="1"/>
</dbReference>
<keyword evidence="5 9" id="KW-0547">Nucleotide-binding</keyword>
<dbReference type="InterPro" id="IPR001048">
    <property type="entry name" value="Asp/Glu/Uridylate_kinase"/>
</dbReference>
<evidence type="ECO:0000256" key="4">
    <source>
        <dbReference type="ARBA" id="ARBA00022679"/>
    </source>
</evidence>
<keyword evidence="3 9" id="KW-0028">Amino-acid biosynthesis</keyword>
<dbReference type="Gene3D" id="3.40.1160.10">
    <property type="entry name" value="Acetylglutamate kinase-like"/>
    <property type="match status" value="1"/>
</dbReference>
<feature type="binding site" evidence="9">
    <location>
        <begin position="40"/>
        <end position="41"/>
    </location>
    <ligand>
        <name>substrate</name>
    </ligand>
</feature>
<dbReference type="CDD" id="cd04238">
    <property type="entry name" value="AAK_NAGK-like"/>
    <property type="match status" value="1"/>
</dbReference>
<evidence type="ECO:0000256" key="1">
    <source>
        <dbReference type="ARBA" id="ARBA00004828"/>
    </source>
</evidence>
<evidence type="ECO:0000256" key="9">
    <source>
        <dbReference type="HAMAP-Rule" id="MF_00082"/>
    </source>
</evidence>
<dbReference type="InterPro" id="IPR036393">
    <property type="entry name" value="AceGlu_kinase-like_sf"/>
</dbReference>
<dbReference type="PANTHER" id="PTHR23342:SF0">
    <property type="entry name" value="N-ACETYLGLUTAMATE SYNTHASE, MITOCHONDRIAL"/>
    <property type="match status" value="1"/>
</dbReference>
<name>A0ABP3IUM3_9BACI</name>
<dbReference type="Pfam" id="PF00696">
    <property type="entry name" value="AA_kinase"/>
    <property type="match status" value="1"/>
</dbReference>
<comment type="catalytic activity">
    <reaction evidence="8 9">
        <text>N-acetyl-L-glutamate + ATP = N-acetyl-L-glutamyl 5-phosphate + ADP</text>
        <dbReference type="Rhea" id="RHEA:14629"/>
        <dbReference type="ChEBI" id="CHEBI:30616"/>
        <dbReference type="ChEBI" id="CHEBI:44337"/>
        <dbReference type="ChEBI" id="CHEBI:57936"/>
        <dbReference type="ChEBI" id="CHEBI:456216"/>
        <dbReference type="EC" id="2.7.2.8"/>
    </reaction>
</comment>
<evidence type="ECO:0000256" key="2">
    <source>
        <dbReference type="ARBA" id="ARBA00022571"/>
    </source>
</evidence>
<comment type="pathway">
    <text evidence="1 9">Amino-acid biosynthesis; L-arginine biosynthesis; N(2)-acetyl-L-ornithine from L-glutamate: step 2/4.</text>
</comment>
<comment type="caution">
    <text evidence="11">The sequence shown here is derived from an EMBL/GenBank/DDBJ whole genome shotgun (WGS) entry which is preliminary data.</text>
</comment>
<dbReference type="Proteomes" id="UP001501459">
    <property type="component" value="Unassembled WGS sequence"/>
</dbReference>
<keyword evidence="6 9" id="KW-0418">Kinase</keyword>
<comment type="function">
    <text evidence="9">Catalyzes the ATP-dependent phosphorylation of N-acetyl-L-glutamate.</text>
</comment>
<protein>
    <recommendedName>
        <fullName evidence="9">Acetylglutamate kinase</fullName>
        <ecNumber evidence="9">2.7.2.8</ecNumber>
    </recommendedName>
    <alternativeName>
        <fullName evidence="9">N-acetyl-L-glutamate 5-phosphotransferase</fullName>
    </alternativeName>
    <alternativeName>
        <fullName evidence="9">NAG kinase</fullName>
        <shortName evidence="9">NAGK</shortName>
    </alternativeName>
</protein>
<proteinExistence type="inferred from homology"/>
<comment type="subcellular location">
    <subcellularLocation>
        <location evidence="9">Cytoplasm</location>
    </subcellularLocation>
</comment>
<keyword evidence="9" id="KW-0963">Cytoplasm</keyword>
<dbReference type="InterPro" id="IPR037528">
    <property type="entry name" value="ArgB"/>
</dbReference>
<dbReference type="SUPFAM" id="SSF53633">
    <property type="entry name" value="Carbamate kinase-like"/>
    <property type="match status" value="1"/>
</dbReference>
<dbReference type="NCBIfam" id="TIGR00761">
    <property type="entry name" value="argB"/>
    <property type="match status" value="1"/>
</dbReference>
<evidence type="ECO:0000256" key="7">
    <source>
        <dbReference type="ARBA" id="ARBA00022840"/>
    </source>
</evidence>
<reference evidence="12" key="1">
    <citation type="journal article" date="2019" name="Int. J. Syst. Evol. Microbiol.">
        <title>The Global Catalogue of Microorganisms (GCM) 10K type strain sequencing project: providing services to taxonomists for standard genome sequencing and annotation.</title>
        <authorList>
            <consortium name="The Broad Institute Genomics Platform"/>
            <consortium name="The Broad Institute Genome Sequencing Center for Infectious Disease"/>
            <person name="Wu L."/>
            <person name="Ma J."/>
        </authorList>
    </citation>
    <scope>NUCLEOTIDE SEQUENCE [LARGE SCALE GENOMIC DNA]</scope>
    <source>
        <strain evidence="12">JCM 12149</strain>
    </source>
</reference>
<feature type="domain" description="Aspartate/glutamate/uridylate kinase" evidence="10">
    <location>
        <begin position="3"/>
        <end position="232"/>
    </location>
</feature>
<organism evidence="11 12">
    <name type="scientific">Lentibacillus halophilus</name>
    <dbReference type="NCBI Taxonomy" id="295065"/>
    <lineage>
        <taxon>Bacteria</taxon>
        <taxon>Bacillati</taxon>
        <taxon>Bacillota</taxon>
        <taxon>Bacilli</taxon>
        <taxon>Bacillales</taxon>
        <taxon>Bacillaceae</taxon>
        <taxon>Lentibacillus</taxon>
    </lineage>
</organism>
<dbReference type="GO" id="GO:0016301">
    <property type="term" value="F:kinase activity"/>
    <property type="evidence" value="ECO:0007669"/>
    <property type="project" value="UniProtKB-KW"/>
</dbReference>
<keyword evidence="4 9" id="KW-0808">Transferase</keyword>
<sequence>MSIAVIKCGGSILDNLTDQFFGNIAKMQEKGIRPIVVHGGGSAIQDMLDKLNVTCSFVDGLRTTSADAMNVVEMVLSGYVNNALTRQINDNNIQAAGFSGSDAQLIQAEPINFERYGYVGDVTAVNTLFLQRMLDSGVVPVIAPIATGGDGSRYNVNADTAAGAIARDMNADRLIFMTDVPGIMQEEEVISNVSQTEIDHMIADGVIFGGMIPKVKAAAGSLGEGLSNVMIADAHQRISMSGFTGTIITK</sequence>
<evidence type="ECO:0000313" key="11">
    <source>
        <dbReference type="EMBL" id="GAA0428138.1"/>
    </source>
</evidence>
<dbReference type="PANTHER" id="PTHR23342">
    <property type="entry name" value="N-ACETYLGLUTAMATE SYNTHASE"/>
    <property type="match status" value="1"/>
</dbReference>
<dbReference type="PIRSF" id="PIRSF000728">
    <property type="entry name" value="NAGK"/>
    <property type="match status" value="1"/>
</dbReference>
<dbReference type="EMBL" id="BAAADM010000002">
    <property type="protein sequence ID" value="GAA0428138.1"/>
    <property type="molecule type" value="Genomic_DNA"/>
</dbReference>
<feature type="site" description="Transition state stabilizer" evidence="9">
    <location>
        <position position="214"/>
    </location>
</feature>